<dbReference type="Gene3D" id="3.40.50.2000">
    <property type="entry name" value="Glycogen Phosphorylase B"/>
    <property type="match status" value="2"/>
</dbReference>
<dbReference type="Pfam" id="PF08323">
    <property type="entry name" value="Glyco_transf_5"/>
    <property type="match status" value="1"/>
</dbReference>
<dbReference type="GO" id="GO:0005829">
    <property type="term" value="C:cytosol"/>
    <property type="evidence" value="ECO:0007669"/>
    <property type="project" value="TreeGrafter"/>
</dbReference>
<keyword evidence="4 8" id="KW-0328">Glycosyltransferase</keyword>
<dbReference type="AlphaFoldDB" id="A0A3B1B6N5"/>
<dbReference type="EMBL" id="UOFX01000027">
    <property type="protein sequence ID" value="VAX07634.1"/>
    <property type="molecule type" value="Genomic_DNA"/>
</dbReference>
<evidence type="ECO:0000256" key="2">
    <source>
        <dbReference type="ARBA" id="ARBA00010281"/>
    </source>
</evidence>
<dbReference type="GO" id="GO:0004373">
    <property type="term" value="F:alpha-1,4-glucan glucosyltransferase (UDP-glucose donor) activity"/>
    <property type="evidence" value="ECO:0007669"/>
    <property type="project" value="InterPro"/>
</dbReference>
<dbReference type="InterPro" id="IPR001296">
    <property type="entry name" value="Glyco_trans_1"/>
</dbReference>
<feature type="domain" description="Glycosyl transferase family 1" evidence="6">
    <location>
        <begin position="305"/>
        <end position="465"/>
    </location>
</feature>
<dbReference type="EC" id="2.4.1.21" evidence="3"/>
<name>A0A3B1B6N5_9ZZZZ</name>
<accession>A0A3B1B6N5</accession>
<dbReference type="PANTHER" id="PTHR45825:SF11">
    <property type="entry name" value="ALPHA AMYLASE DOMAIN-CONTAINING PROTEIN"/>
    <property type="match status" value="1"/>
</dbReference>
<dbReference type="Pfam" id="PF00534">
    <property type="entry name" value="Glycos_transf_1"/>
    <property type="match status" value="1"/>
</dbReference>
<dbReference type="InterPro" id="IPR011835">
    <property type="entry name" value="GS/SS"/>
</dbReference>
<evidence type="ECO:0000256" key="5">
    <source>
        <dbReference type="ARBA" id="ARBA00022679"/>
    </source>
</evidence>
<organism evidence="8">
    <name type="scientific">hydrothermal vent metagenome</name>
    <dbReference type="NCBI Taxonomy" id="652676"/>
    <lineage>
        <taxon>unclassified sequences</taxon>
        <taxon>metagenomes</taxon>
        <taxon>ecological metagenomes</taxon>
    </lineage>
</organism>
<evidence type="ECO:0000259" key="7">
    <source>
        <dbReference type="Pfam" id="PF08323"/>
    </source>
</evidence>
<dbReference type="CDD" id="cd03791">
    <property type="entry name" value="GT5_Glycogen_synthase_DULL1-like"/>
    <property type="match status" value="1"/>
</dbReference>
<protein>
    <recommendedName>
        <fullName evidence="3">starch synthase</fullName>
        <ecNumber evidence="3">2.4.1.21</ecNumber>
    </recommendedName>
</protein>
<evidence type="ECO:0000313" key="8">
    <source>
        <dbReference type="EMBL" id="VAX07634.1"/>
    </source>
</evidence>
<evidence type="ECO:0000256" key="4">
    <source>
        <dbReference type="ARBA" id="ARBA00022676"/>
    </source>
</evidence>
<evidence type="ECO:0000256" key="1">
    <source>
        <dbReference type="ARBA" id="ARBA00001478"/>
    </source>
</evidence>
<comment type="similarity">
    <text evidence="2">Belongs to the glycosyltransferase 1 family. Bacterial/plant glycogen synthase subfamily.</text>
</comment>
<dbReference type="NCBIfam" id="NF001899">
    <property type="entry name" value="PRK00654.1-2"/>
    <property type="match status" value="1"/>
</dbReference>
<gene>
    <name evidence="8" type="ORF">MNBD_GAMMA26-1382</name>
</gene>
<dbReference type="GO" id="GO:0009011">
    <property type="term" value="F:alpha-1,4-glucan glucosyltransferase (ADP-glucose donor) activity"/>
    <property type="evidence" value="ECO:0007669"/>
    <property type="project" value="UniProtKB-EC"/>
</dbReference>
<evidence type="ECO:0000259" key="6">
    <source>
        <dbReference type="Pfam" id="PF00534"/>
    </source>
</evidence>
<dbReference type="InterPro" id="IPR013534">
    <property type="entry name" value="Starch_synth_cat_dom"/>
</dbReference>
<dbReference type="PANTHER" id="PTHR45825">
    <property type="entry name" value="GRANULE-BOUND STARCH SYNTHASE 1, CHLOROPLASTIC/AMYLOPLASTIC"/>
    <property type="match status" value="1"/>
</dbReference>
<feature type="domain" description="Starch synthase catalytic" evidence="7">
    <location>
        <begin position="17"/>
        <end position="253"/>
    </location>
</feature>
<dbReference type="SUPFAM" id="SSF53756">
    <property type="entry name" value="UDP-Glycosyltransferase/glycogen phosphorylase"/>
    <property type="match status" value="1"/>
</dbReference>
<dbReference type="HAMAP" id="MF_00484">
    <property type="entry name" value="Glycogen_synth"/>
    <property type="match status" value="1"/>
</dbReference>
<proteinExistence type="inferred from homology"/>
<reference evidence="8" key="1">
    <citation type="submission" date="2018-06" db="EMBL/GenBank/DDBJ databases">
        <authorList>
            <person name="Zhirakovskaya E."/>
        </authorList>
    </citation>
    <scope>NUCLEOTIDE SEQUENCE</scope>
</reference>
<evidence type="ECO:0000256" key="3">
    <source>
        <dbReference type="ARBA" id="ARBA00012588"/>
    </source>
</evidence>
<keyword evidence="5 8" id="KW-0808">Transferase</keyword>
<dbReference type="GO" id="GO:0005978">
    <property type="term" value="P:glycogen biosynthetic process"/>
    <property type="evidence" value="ECO:0007669"/>
    <property type="project" value="TreeGrafter"/>
</dbReference>
<comment type="catalytic activity">
    <reaction evidence="1">
        <text>[(1-&gt;4)-alpha-D-glucosyl](n) + ADP-alpha-D-glucose = [(1-&gt;4)-alpha-D-glucosyl](n+1) + ADP + H(+)</text>
        <dbReference type="Rhea" id="RHEA:18189"/>
        <dbReference type="Rhea" id="RHEA-COMP:9584"/>
        <dbReference type="Rhea" id="RHEA-COMP:9587"/>
        <dbReference type="ChEBI" id="CHEBI:15378"/>
        <dbReference type="ChEBI" id="CHEBI:15444"/>
        <dbReference type="ChEBI" id="CHEBI:57498"/>
        <dbReference type="ChEBI" id="CHEBI:456216"/>
        <dbReference type="EC" id="2.4.1.21"/>
    </reaction>
</comment>
<sequence>MSHLSDFSGAEKNTSLKVLFAASEALPLIKTGGLADIAGSLPPALHALKHDVRLILPAYPEVVEKTIPLKEVALLHAPGRVEPIRLLSGMLPGHLPLYLVDAPGLFDRPGNPYVGPDGHDWPDNAQRFAVFCRAVAAVGLNQAGQKWQPDIIHCNDWQTGLVPPLVHDEGNRPATLFTVHNLAYQGNFDREVFASLRLPSELWSSNGLEFHDNLSFIKGGLAFADQITTVSPTYANEICTPQFGYGFEGLLQHNRDRLTGILNGIDYQHWDPASDPLIHQHYDTKTFNLKHLNKLLLQREMGLLEDKDVFLLGYVGRLVEQKGIDLIMDILPRLTQIKNIQLALLGSGLNHLEKALSNIGELYPGKVAVHIGYSEQLAHRIEAGCDCFLMPSRFEPCGLNQLYSLRYGSVPIVRRTGGLADTVIDVDTHTLLNGTATGFVFDEPTADALWDTVQRAIEFRQRPEAWWHKLATTGMEQDFSWSTSAGHYLDLYREAILNPIPNPVKS</sequence>
<dbReference type="NCBIfam" id="TIGR02095">
    <property type="entry name" value="glgA"/>
    <property type="match status" value="1"/>
</dbReference>